<dbReference type="Proteomes" id="UP000489600">
    <property type="component" value="Unassembled WGS sequence"/>
</dbReference>
<keyword evidence="2" id="KW-1185">Reference proteome</keyword>
<reference evidence="1" key="1">
    <citation type="submission" date="2019-07" db="EMBL/GenBank/DDBJ databases">
        <authorList>
            <person name="Dittberner H."/>
        </authorList>
    </citation>
    <scope>NUCLEOTIDE SEQUENCE [LARGE SCALE GENOMIC DNA]</scope>
</reference>
<organism evidence="1 2">
    <name type="scientific">Arabis nemorensis</name>
    <dbReference type="NCBI Taxonomy" id="586526"/>
    <lineage>
        <taxon>Eukaryota</taxon>
        <taxon>Viridiplantae</taxon>
        <taxon>Streptophyta</taxon>
        <taxon>Embryophyta</taxon>
        <taxon>Tracheophyta</taxon>
        <taxon>Spermatophyta</taxon>
        <taxon>Magnoliopsida</taxon>
        <taxon>eudicotyledons</taxon>
        <taxon>Gunneridae</taxon>
        <taxon>Pentapetalae</taxon>
        <taxon>rosids</taxon>
        <taxon>malvids</taxon>
        <taxon>Brassicales</taxon>
        <taxon>Brassicaceae</taxon>
        <taxon>Arabideae</taxon>
        <taxon>Arabis</taxon>
    </lineage>
</organism>
<sequence length="145" mass="16219">MSSGTLRMSQSLKSSILIRFILFNEFSNARVMIHVAPKAQGIKRLDLLFVFVLMIVYNKHESRRSTNILVLSKDIGQDTKYVRFLEASTSEFINVGSAYPHTFISLEPSGSEQAKAPSGFCAVCSTCIEILHLDLRKSSSKALWT</sequence>
<comment type="caution">
    <text evidence="1">The sequence shown here is derived from an EMBL/GenBank/DDBJ whole genome shotgun (WGS) entry which is preliminary data.</text>
</comment>
<accession>A0A565CBP7</accession>
<name>A0A565CBP7_9BRAS</name>
<evidence type="ECO:0000313" key="2">
    <source>
        <dbReference type="Proteomes" id="UP000489600"/>
    </source>
</evidence>
<proteinExistence type="predicted"/>
<evidence type="ECO:0000313" key="1">
    <source>
        <dbReference type="EMBL" id="VVB11097.1"/>
    </source>
</evidence>
<gene>
    <name evidence="1" type="ORF">ANE_LOCUS21541</name>
</gene>
<dbReference type="EMBL" id="CABITT030000007">
    <property type="protein sequence ID" value="VVB11097.1"/>
    <property type="molecule type" value="Genomic_DNA"/>
</dbReference>
<protein>
    <submittedName>
        <fullName evidence="1">Uncharacterized protein</fullName>
    </submittedName>
</protein>
<dbReference type="AlphaFoldDB" id="A0A565CBP7"/>